<sequence length="120" mass="13224">MERDKTTQTRTVTDASQGSPHCFRDDLLDEQDITKDATAGCCDLCPITMRCTSTVPCSVSCGLCLCLVWGTIADCGAPYFPRRRKRDVIVLVLDRTLRSAMRVEQGMRPVVAIIDKPGEA</sequence>
<gene>
    <name evidence="1" type="ORF">CCHR01_14659</name>
</gene>
<name>A0AAD9A743_9PEZI</name>
<comment type="caution">
    <text evidence="1">The sequence shown here is derived from an EMBL/GenBank/DDBJ whole genome shotgun (WGS) entry which is preliminary data.</text>
</comment>
<reference evidence="1" key="1">
    <citation type="submission" date="2023-01" db="EMBL/GenBank/DDBJ databases">
        <title>Colletotrichum chrysophilum M932 genome sequence.</title>
        <authorList>
            <person name="Baroncelli R."/>
        </authorList>
    </citation>
    <scope>NUCLEOTIDE SEQUENCE</scope>
    <source>
        <strain evidence="1">M932</strain>
    </source>
</reference>
<proteinExistence type="predicted"/>
<protein>
    <submittedName>
        <fullName evidence="1">Uncharacterized protein</fullName>
    </submittedName>
</protein>
<accession>A0AAD9A743</accession>
<dbReference type="Proteomes" id="UP001243330">
    <property type="component" value="Unassembled WGS sequence"/>
</dbReference>
<dbReference type="EMBL" id="JAQOWY010000399">
    <property type="protein sequence ID" value="KAK1842696.1"/>
    <property type="molecule type" value="Genomic_DNA"/>
</dbReference>
<dbReference type="AlphaFoldDB" id="A0AAD9A743"/>
<keyword evidence="2" id="KW-1185">Reference proteome</keyword>
<evidence type="ECO:0000313" key="2">
    <source>
        <dbReference type="Proteomes" id="UP001243330"/>
    </source>
</evidence>
<evidence type="ECO:0000313" key="1">
    <source>
        <dbReference type="EMBL" id="KAK1842696.1"/>
    </source>
</evidence>
<organism evidence="1 2">
    <name type="scientific">Colletotrichum chrysophilum</name>
    <dbReference type="NCBI Taxonomy" id="1836956"/>
    <lineage>
        <taxon>Eukaryota</taxon>
        <taxon>Fungi</taxon>
        <taxon>Dikarya</taxon>
        <taxon>Ascomycota</taxon>
        <taxon>Pezizomycotina</taxon>
        <taxon>Sordariomycetes</taxon>
        <taxon>Hypocreomycetidae</taxon>
        <taxon>Glomerellales</taxon>
        <taxon>Glomerellaceae</taxon>
        <taxon>Colletotrichum</taxon>
        <taxon>Colletotrichum gloeosporioides species complex</taxon>
    </lineage>
</organism>